<proteinExistence type="predicted"/>
<accession>A0A8J3P6Z5</accession>
<evidence type="ECO:0000313" key="3">
    <source>
        <dbReference type="Proteomes" id="UP000630887"/>
    </source>
</evidence>
<gene>
    <name evidence="2" type="ORF">Cco03nite_31360</name>
</gene>
<name>A0A8J3P6Z5_9ACTN</name>
<dbReference type="EMBL" id="BONI01000023">
    <property type="protein sequence ID" value="GIG06436.1"/>
    <property type="molecule type" value="Genomic_DNA"/>
</dbReference>
<organism evidence="2 3">
    <name type="scientific">Catellatospora coxensis</name>
    <dbReference type="NCBI Taxonomy" id="310354"/>
    <lineage>
        <taxon>Bacteria</taxon>
        <taxon>Bacillati</taxon>
        <taxon>Actinomycetota</taxon>
        <taxon>Actinomycetes</taxon>
        <taxon>Micromonosporales</taxon>
        <taxon>Micromonosporaceae</taxon>
        <taxon>Catellatospora</taxon>
    </lineage>
</organism>
<keyword evidence="3" id="KW-1185">Reference proteome</keyword>
<feature type="compositionally biased region" description="Low complexity" evidence="1">
    <location>
        <begin position="54"/>
        <end position="67"/>
    </location>
</feature>
<evidence type="ECO:0000256" key="1">
    <source>
        <dbReference type="SAM" id="MobiDB-lite"/>
    </source>
</evidence>
<protein>
    <submittedName>
        <fullName evidence="2">Uncharacterized protein</fullName>
    </submittedName>
</protein>
<comment type="caution">
    <text evidence="2">The sequence shown here is derived from an EMBL/GenBank/DDBJ whole genome shotgun (WGS) entry which is preliminary data.</text>
</comment>
<dbReference type="Proteomes" id="UP000630887">
    <property type="component" value="Unassembled WGS sequence"/>
</dbReference>
<evidence type="ECO:0000313" key="2">
    <source>
        <dbReference type="EMBL" id="GIG06436.1"/>
    </source>
</evidence>
<dbReference type="AlphaFoldDB" id="A0A8J3P6Z5"/>
<sequence>MPVAGSTGPATYLAYQRVSSWNRATTACGTGRWTTGAAAAAAWVIGAAALDPPTATAAPLHSRSAPSRRSDRADLHRAGPLVSAFIVTMSFQVGARTFASDGGAGWTRAVTAVMPDHMCAHAKPR</sequence>
<reference evidence="2 3" key="1">
    <citation type="submission" date="2021-01" db="EMBL/GenBank/DDBJ databases">
        <title>Whole genome shotgun sequence of Catellatospora coxensis NBRC 107359.</title>
        <authorList>
            <person name="Komaki H."/>
            <person name="Tamura T."/>
        </authorList>
    </citation>
    <scope>NUCLEOTIDE SEQUENCE [LARGE SCALE GENOMIC DNA]</scope>
    <source>
        <strain evidence="2 3">NBRC 107359</strain>
    </source>
</reference>
<feature type="region of interest" description="Disordered" evidence="1">
    <location>
        <begin position="54"/>
        <end position="73"/>
    </location>
</feature>